<reference evidence="2 3" key="1">
    <citation type="submission" date="2018-11" db="EMBL/GenBank/DDBJ databases">
        <title>The genome draft of YIM 96095.</title>
        <authorList>
            <person name="Tang S.-K."/>
            <person name="Chunyu W.-X."/>
            <person name="Feng Y.-Z."/>
        </authorList>
    </citation>
    <scope>NUCLEOTIDE SEQUENCE [LARGE SCALE GENOMIC DNA]</scope>
    <source>
        <strain evidence="2 3">YIM 96095</strain>
    </source>
</reference>
<feature type="region of interest" description="Disordered" evidence="1">
    <location>
        <begin position="1"/>
        <end position="20"/>
    </location>
</feature>
<evidence type="ECO:0000313" key="2">
    <source>
        <dbReference type="EMBL" id="RNL83499.1"/>
    </source>
</evidence>
<dbReference type="PANTHER" id="PTHR43384">
    <property type="entry name" value="SEPTUM SITE-DETERMINING PROTEIN MIND HOMOLOG, CHLOROPLASTIC-RELATED"/>
    <property type="match status" value="1"/>
</dbReference>
<organism evidence="2 3">
    <name type="scientific">Halostreptopolyspora alba</name>
    <dbReference type="NCBI Taxonomy" id="2487137"/>
    <lineage>
        <taxon>Bacteria</taxon>
        <taxon>Bacillati</taxon>
        <taxon>Actinomycetota</taxon>
        <taxon>Actinomycetes</taxon>
        <taxon>Streptosporangiales</taxon>
        <taxon>Nocardiopsidaceae</taxon>
        <taxon>Halostreptopolyspora</taxon>
    </lineage>
</organism>
<dbReference type="EMBL" id="RJMB01000016">
    <property type="protein sequence ID" value="RNL83499.1"/>
    <property type="molecule type" value="Genomic_DNA"/>
</dbReference>
<evidence type="ECO:0000256" key="1">
    <source>
        <dbReference type="SAM" id="MobiDB-lite"/>
    </source>
</evidence>
<proteinExistence type="predicted"/>
<dbReference type="GO" id="GO:0051782">
    <property type="term" value="P:negative regulation of cell division"/>
    <property type="evidence" value="ECO:0007669"/>
    <property type="project" value="TreeGrafter"/>
</dbReference>
<protein>
    <recommendedName>
        <fullName evidence="4">MinD/ParA family protein</fullName>
    </recommendedName>
</protein>
<dbReference type="GO" id="GO:0005524">
    <property type="term" value="F:ATP binding"/>
    <property type="evidence" value="ECO:0007669"/>
    <property type="project" value="TreeGrafter"/>
</dbReference>
<dbReference type="InterPro" id="IPR050625">
    <property type="entry name" value="ParA/MinD_ATPase"/>
</dbReference>
<dbReference type="GO" id="GO:0005829">
    <property type="term" value="C:cytosol"/>
    <property type="evidence" value="ECO:0007669"/>
    <property type="project" value="TreeGrafter"/>
</dbReference>
<sequence length="317" mass="34408">MEASPELSADSLIHRSKPAPRGGWRRALFTATRGHVNPGDSKIELRRAELEGTVRRAAIPDGHQAIVVLGAQPGVGVTTTTLGLGSVMAAQRGDQVIAVDANVGRAPLSDRLLLRSRAEYDLDDLIVASDSVERYSDFSRFVARSRSGLDVLASRVKVPDRALSPVEHRRISEVLERYYSLRIVDGGSVVDQPALSVLLERATRLVLVAHPSREGGNRAATALDEITDLDYPGLASTALIALARTKEQSGVAELERQLSTRCHRALRIPEDTRLAHRKVVDPEQLRAPSMIGHLELVAEIFSGFEHGGRRHKGASIG</sequence>
<evidence type="ECO:0008006" key="4">
    <source>
        <dbReference type="Google" id="ProtNLM"/>
    </source>
</evidence>
<dbReference type="AlphaFoldDB" id="A0A3N0E6W8"/>
<gene>
    <name evidence="2" type="ORF">EFW17_15995</name>
</gene>
<comment type="caution">
    <text evidence="2">The sequence shown here is derived from an EMBL/GenBank/DDBJ whole genome shotgun (WGS) entry which is preliminary data.</text>
</comment>
<dbReference type="SUPFAM" id="SSF52540">
    <property type="entry name" value="P-loop containing nucleoside triphosphate hydrolases"/>
    <property type="match status" value="1"/>
</dbReference>
<keyword evidence="3" id="KW-1185">Reference proteome</keyword>
<name>A0A3N0E6W8_9ACTN</name>
<evidence type="ECO:0000313" key="3">
    <source>
        <dbReference type="Proteomes" id="UP000269198"/>
    </source>
</evidence>
<dbReference type="InterPro" id="IPR027417">
    <property type="entry name" value="P-loop_NTPase"/>
</dbReference>
<dbReference type="RefSeq" id="WP_123202206.1">
    <property type="nucleotide sequence ID" value="NZ_RJMB01000016.1"/>
</dbReference>
<dbReference type="Proteomes" id="UP000269198">
    <property type="component" value="Unassembled WGS sequence"/>
</dbReference>
<dbReference type="GO" id="GO:0009898">
    <property type="term" value="C:cytoplasmic side of plasma membrane"/>
    <property type="evidence" value="ECO:0007669"/>
    <property type="project" value="TreeGrafter"/>
</dbReference>
<dbReference type="GO" id="GO:0016887">
    <property type="term" value="F:ATP hydrolysis activity"/>
    <property type="evidence" value="ECO:0007669"/>
    <property type="project" value="TreeGrafter"/>
</dbReference>
<accession>A0A3N0E6W8</accession>
<dbReference type="Gene3D" id="3.40.50.300">
    <property type="entry name" value="P-loop containing nucleotide triphosphate hydrolases"/>
    <property type="match status" value="1"/>
</dbReference>
<dbReference type="PANTHER" id="PTHR43384:SF14">
    <property type="entry name" value="ESX-1 SECRETION-ASSOCIATED PROTEIN ESPI"/>
    <property type="match status" value="1"/>
</dbReference>
<dbReference type="OrthoDB" id="3425679at2"/>